<organism evidence="8 9">
    <name type="scientific">Haloferax sulfurifontis ATCC BAA-897</name>
    <dbReference type="NCBI Taxonomy" id="662480"/>
    <lineage>
        <taxon>Archaea</taxon>
        <taxon>Methanobacteriati</taxon>
        <taxon>Methanobacteriota</taxon>
        <taxon>Stenosarchaea group</taxon>
        <taxon>Halobacteria</taxon>
        <taxon>Halobacteriales</taxon>
        <taxon>Haloferacaceae</taxon>
        <taxon>Haloferax</taxon>
    </lineage>
</organism>
<keyword evidence="3" id="KW-0597">Phosphoprotein</keyword>
<dbReference type="GO" id="GO:0000155">
    <property type="term" value="F:phosphorelay sensor kinase activity"/>
    <property type="evidence" value="ECO:0007669"/>
    <property type="project" value="InterPro"/>
</dbReference>
<dbReference type="EC" id="2.7.13.3" evidence="2"/>
<dbReference type="EMBL" id="AOLM01000029">
    <property type="protein sequence ID" value="ELZ88344.1"/>
    <property type="molecule type" value="Genomic_DNA"/>
</dbReference>
<evidence type="ECO:0000313" key="8">
    <source>
        <dbReference type="EMBL" id="ELZ88344.1"/>
    </source>
</evidence>
<dbReference type="SUPFAM" id="SSF55874">
    <property type="entry name" value="ATPase domain of HSP90 chaperone/DNA topoisomerase II/histidine kinase"/>
    <property type="match status" value="1"/>
</dbReference>
<evidence type="ECO:0000259" key="7">
    <source>
        <dbReference type="PROSITE" id="PS50109"/>
    </source>
</evidence>
<evidence type="ECO:0000256" key="3">
    <source>
        <dbReference type="ARBA" id="ARBA00022553"/>
    </source>
</evidence>
<keyword evidence="4" id="KW-0808">Transferase</keyword>
<evidence type="ECO:0000256" key="1">
    <source>
        <dbReference type="ARBA" id="ARBA00000085"/>
    </source>
</evidence>
<dbReference type="SMART" id="SM00388">
    <property type="entry name" value="HisKA"/>
    <property type="match status" value="1"/>
</dbReference>
<comment type="catalytic activity">
    <reaction evidence="1">
        <text>ATP + protein L-histidine = ADP + protein N-phospho-L-histidine.</text>
        <dbReference type="EC" id="2.7.13.3"/>
    </reaction>
</comment>
<proteinExistence type="predicted"/>
<dbReference type="InterPro" id="IPR003661">
    <property type="entry name" value="HisK_dim/P_dom"/>
</dbReference>
<dbReference type="SUPFAM" id="SSF47384">
    <property type="entry name" value="Homodimeric domain of signal transducing histidine kinase"/>
    <property type="match status" value="1"/>
</dbReference>
<dbReference type="SMART" id="SM00387">
    <property type="entry name" value="HATPase_c"/>
    <property type="match status" value="1"/>
</dbReference>
<dbReference type="InterPro" id="IPR036890">
    <property type="entry name" value="HATPase_C_sf"/>
</dbReference>
<dbReference type="InterPro" id="IPR036097">
    <property type="entry name" value="HisK_dim/P_sf"/>
</dbReference>
<reference evidence="8 9" key="1">
    <citation type="journal article" date="2014" name="PLoS Genet.">
        <title>Phylogenetically driven sequencing of extremely halophilic archaea reveals strategies for static and dynamic osmo-response.</title>
        <authorList>
            <person name="Becker E.A."/>
            <person name="Seitzer P.M."/>
            <person name="Tritt A."/>
            <person name="Larsen D."/>
            <person name="Krusor M."/>
            <person name="Yao A.I."/>
            <person name="Wu D."/>
            <person name="Madern D."/>
            <person name="Eisen J.A."/>
            <person name="Darling A.E."/>
            <person name="Facciotti M.T."/>
        </authorList>
    </citation>
    <scope>NUCLEOTIDE SEQUENCE [LARGE SCALE GENOMIC DNA]</scope>
    <source>
        <strain evidence="8 9">ATCC BAA-897</strain>
    </source>
</reference>
<dbReference type="PANTHER" id="PTHR43711:SF1">
    <property type="entry name" value="HISTIDINE KINASE 1"/>
    <property type="match status" value="1"/>
</dbReference>
<dbReference type="InterPro" id="IPR005467">
    <property type="entry name" value="His_kinase_dom"/>
</dbReference>
<sequence>MWTLMPNQSCTPDEANQFDVGEEVLLCFGHENNRQMLARELQPDYHVSTADSIPSESEFALCIVDEPGLEQCHEELQAVRTASEPIIRPCLLVTSSDVQRIAPSVWEVVDDVITTPISMAELRPRIESLLRLYRLSVDYGERRQLEQVASILSHDLRNPLSVAQGNLEFAREDGDDEYLKRTARALERIEDLLGDVLTLVRQDYSASDFDLVSVDTLARETWDDFDSGESKLVVDIDGQCSVRANRSALMELFTNLFRNAKDHNERPVTVTIGVLADGFYVADDGNGIPEAKRERIFESGFSTQSDGTGLGLSIVEQVADAHDWTVSVTESDTGGARFEVTDVFFEQPDSESAGTDGGS</sequence>
<dbReference type="InterPro" id="IPR050736">
    <property type="entry name" value="Sensor_HK_Regulatory"/>
</dbReference>
<dbReference type="PANTHER" id="PTHR43711">
    <property type="entry name" value="TWO-COMPONENT HISTIDINE KINASE"/>
    <property type="match status" value="1"/>
</dbReference>
<dbReference type="InterPro" id="IPR003594">
    <property type="entry name" value="HATPase_dom"/>
</dbReference>
<dbReference type="PRINTS" id="PR00344">
    <property type="entry name" value="BCTRLSENSOR"/>
</dbReference>
<dbReference type="Pfam" id="PF00512">
    <property type="entry name" value="HisKA"/>
    <property type="match status" value="1"/>
</dbReference>
<dbReference type="InterPro" id="IPR004358">
    <property type="entry name" value="Sig_transdc_His_kin-like_C"/>
</dbReference>
<comment type="caution">
    <text evidence="8">The sequence shown here is derived from an EMBL/GenBank/DDBJ whole genome shotgun (WGS) entry which is preliminary data.</text>
</comment>
<dbReference type="CDD" id="cd00082">
    <property type="entry name" value="HisKA"/>
    <property type="match status" value="1"/>
</dbReference>
<dbReference type="Proteomes" id="UP000011508">
    <property type="component" value="Unassembled WGS sequence"/>
</dbReference>
<evidence type="ECO:0000313" key="9">
    <source>
        <dbReference type="Proteomes" id="UP000011508"/>
    </source>
</evidence>
<dbReference type="Pfam" id="PF02518">
    <property type="entry name" value="HATPase_c"/>
    <property type="match status" value="1"/>
</dbReference>
<evidence type="ECO:0000256" key="5">
    <source>
        <dbReference type="ARBA" id="ARBA00022777"/>
    </source>
</evidence>
<dbReference type="Gene3D" id="1.10.287.130">
    <property type="match status" value="1"/>
</dbReference>
<keyword evidence="6" id="KW-0902">Two-component regulatory system</keyword>
<protein>
    <recommendedName>
        <fullName evidence="2">histidine kinase</fullName>
        <ecNumber evidence="2">2.7.13.3</ecNumber>
    </recommendedName>
</protein>
<keyword evidence="9" id="KW-1185">Reference proteome</keyword>
<evidence type="ECO:0000256" key="4">
    <source>
        <dbReference type="ARBA" id="ARBA00022679"/>
    </source>
</evidence>
<dbReference type="Gene3D" id="3.30.565.10">
    <property type="entry name" value="Histidine kinase-like ATPase, C-terminal domain"/>
    <property type="match status" value="1"/>
</dbReference>
<evidence type="ECO:0000256" key="6">
    <source>
        <dbReference type="ARBA" id="ARBA00023012"/>
    </source>
</evidence>
<accession>M0HYY7</accession>
<dbReference type="PROSITE" id="PS50109">
    <property type="entry name" value="HIS_KIN"/>
    <property type="match status" value="1"/>
</dbReference>
<dbReference type="CDD" id="cd00075">
    <property type="entry name" value="HATPase"/>
    <property type="match status" value="1"/>
</dbReference>
<name>M0HYY7_9EURY</name>
<gene>
    <name evidence="8" type="ORF">C441_19182</name>
</gene>
<keyword evidence="5" id="KW-0418">Kinase</keyword>
<feature type="domain" description="Histidine kinase" evidence="7">
    <location>
        <begin position="151"/>
        <end position="341"/>
    </location>
</feature>
<dbReference type="AlphaFoldDB" id="M0HYY7"/>
<evidence type="ECO:0000256" key="2">
    <source>
        <dbReference type="ARBA" id="ARBA00012438"/>
    </source>
</evidence>